<name>A0ACC5WAQ8_PANGG</name>
<organism evidence="1 2">
    <name type="scientific">Pangasianodon gigas</name>
    <name type="common">Mekong giant catfish</name>
    <name type="synonym">Pangasius gigas</name>
    <dbReference type="NCBI Taxonomy" id="30993"/>
    <lineage>
        <taxon>Eukaryota</taxon>
        <taxon>Metazoa</taxon>
        <taxon>Chordata</taxon>
        <taxon>Craniata</taxon>
        <taxon>Vertebrata</taxon>
        <taxon>Euteleostomi</taxon>
        <taxon>Actinopterygii</taxon>
        <taxon>Neopterygii</taxon>
        <taxon>Teleostei</taxon>
        <taxon>Ostariophysi</taxon>
        <taxon>Siluriformes</taxon>
        <taxon>Pangasiidae</taxon>
        <taxon>Pangasianodon</taxon>
    </lineage>
</organism>
<gene>
    <name evidence="1" type="ORF">PGIGA_G00182740</name>
</gene>
<protein>
    <submittedName>
        <fullName evidence="1">Uncharacterized protein</fullName>
    </submittedName>
</protein>
<sequence length="403" mass="44419">MTDQRSETYDLIQHKINNLMNTILNSPTVASVNFSQANYTSNATVIEANQTYIYKEGDINSPSVFLLELLVLHNQAPPARATTGSAKVETRLVFNLSSPVPSESLVLSAIADLLNSRHTNLTDSVTVLNYTYENISDTSYAISFIFNISNISMPENPNLRNDTYAQVESIINDALNTLLNRPDADPFEPNNVNFTSSGDKIDGYMNYTFQESDTKQPASFLDELTIINGTAVVETRLVFNSSSPVSSESAVPKIIKLLIESKFNNLNENLLLIVMEALLNSPVTNLPKPVNVLNYTYEVNITFSISNISIPKNPNLRNDTYTQVQSIINNAVNALLNKSGADPIEPTTSNFTSSKDKVNGYMEYNLQNVINQPVNDTSAKVNPTTTPVQTSPGSPSTTYEEFL</sequence>
<keyword evidence="2" id="KW-1185">Reference proteome</keyword>
<evidence type="ECO:0000313" key="2">
    <source>
        <dbReference type="Proteomes" id="UP000829447"/>
    </source>
</evidence>
<comment type="caution">
    <text evidence="1">The sequence shown here is derived from an EMBL/GenBank/DDBJ whole genome shotgun (WGS) entry which is preliminary data.</text>
</comment>
<dbReference type="EMBL" id="CM040456">
    <property type="protein sequence ID" value="MCI4375976.1"/>
    <property type="molecule type" value="Genomic_DNA"/>
</dbReference>
<dbReference type="Proteomes" id="UP000829447">
    <property type="component" value="Linkage Group LG3"/>
</dbReference>
<proteinExistence type="predicted"/>
<accession>A0ACC5WAQ8</accession>
<evidence type="ECO:0000313" key="1">
    <source>
        <dbReference type="EMBL" id="MCI4375976.1"/>
    </source>
</evidence>
<reference evidence="1 2" key="1">
    <citation type="journal article" date="2022" name="bioRxiv">
        <title>An ancient truncated duplication of the anti-Mullerian hormone receptor type 2 gene is a potential conserved master sex determinant in the Pangasiidae catfish family.</title>
        <authorList>
            <person name="Wen M."/>
            <person name="Pan Q."/>
            <person name="Jouanno E."/>
            <person name="Montfort J."/>
            <person name="Zahm M."/>
            <person name="Cabau C."/>
            <person name="Klopp C."/>
            <person name="Iampietro C."/>
            <person name="Roques C."/>
            <person name="Bouchez O."/>
            <person name="Castinel A."/>
            <person name="Donnadieu C."/>
            <person name="Parrinello H."/>
            <person name="Poncet C."/>
            <person name="Belmonte E."/>
            <person name="Gautier V."/>
            <person name="Avarre J.-C."/>
            <person name="Dugue R."/>
            <person name="Gustiano R."/>
            <person name="Ha T.T.T."/>
            <person name="Campet M."/>
            <person name="Sriphairoj K."/>
            <person name="Ribolli J."/>
            <person name="de Almeida F.L."/>
            <person name="Desvignes T."/>
            <person name="Postlethwait J.H."/>
            <person name="Bucao C.F."/>
            <person name="Robinson-Rechavi M."/>
            <person name="Bobe J."/>
            <person name="Herpin A."/>
            <person name="Guiguen Y."/>
        </authorList>
    </citation>
    <scope>NUCLEOTIDE SEQUENCE [LARGE SCALE GENOMIC DNA]</scope>
    <source>
        <strain evidence="1">YG-Dec2019</strain>
    </source>
</reference>